<gene>
    <name evidence="1" type="ORF">PLEPLA_LOCUS16417</name>
</gene>
<name>A0A9N7UDT9_PLEPL</name>
<sequence length="117" mass="13045">MPELGLQWRHDSVSLRAVGTSVPEEKRCDHDTGSELTFDPEQSAVVVTVTVQPQTPSGTASQHGRLINSVLGARQHNTTQSDVVSTLWDERTGWEGKERREEEEMVYDSLCSSILHL</sequence>
<evidence type="ECO:0000313" key="2">
    <source>
        <dbReference type="Proteomes" id="UP001153269"/>
    </source>
</evidence>
<accession>A0A9N7UDT9</accession>
<comment type="caution">
    <text evidence="1">The sequence shown here is derived from an EMBL/GenBank/DDBJ whole genome shotgun (WGS) entry which is preliminary data.</text>
</comment>
<dbReference type="AlphaFoldDB" id="A0A9N7UDT9"/>
<keyword evidence="2" id="KW-1185">Reference proteome</keyword>
<dbReference type="Proteomes" id="UP001153269">
    <property type="component" value="Unassembled WGS sequence"/>
</dbReference>
<reference evidence="1" key="1">
    <citation type="submission" date="2020-03" db="EMBL/GenBank/DDBJ databases">
        <authorList>
            <person name="Weist P."/>
        </authorList>
    </citation>
    <scope>NUCLEOTIDE SEQUENCE</scope>
</reference>
<evidence type="ECO:0000313" key="1">
    <source>
        <dbReference type="EMBL" id="CAB1428444.1"/>
    </source>
</evidence>
<protein>
    <submittedName>
        <fullName evidence="1">Uncharacterized protein</fullName>
    </submittedName>
</protein>
<proteinExistence type="predicted"/>
<organism evidence="1 2">
    <name type="scientific">Pleuronectes platessa</name>
    <name type="common">European plaice</name>
    <dbReference type="NCBI Taxonomy" id="8262"/>
    <lineage>
        <taxon>Eukaryota</taxon>
        <taxon>Metazoa</taxon>
        <taxon>Chordata</taxon>
        <taxon>Craniata</taxon>
        <taxon>Vertebrata</taxon>
        <taxon>Euteleostomi</taxon>
        <taxon>Actinopterygii</taxon>
        <taxon>Neopterygii</taxon>
        <taxon>Teleostei</taxon>
        <taxon>Neoteleostei</taxon>
        <taxon>Acanthomorphata</taxon>
        <taxon>Carangaria</taxon>
        <taxon>Pleuronectiformes</taxon>
        <taxon>Pleuronectoidei</taxon>
        <taxon>Pleuronectidae</taxon>
        <taxon>Pleuronectes</taxon>
    </lineage>
</organism>
<dbReference type="EMBL" id="CADEAL010001056">
    <property type="protein sequence ID" value="CAB1428444.1"/>
    <property type="molecule type" value="Genomic_DNA"/>
</dbReference>